<name>A0A517LEP2_9PEZI</name>
<dbReference type="EMBL" id="CP042194">
    <property type="protein sequence ID" value="QDS74107.1"/>
    <property type="molecule type" value="Genomic_DNA"/>
</dbReference>
<reference evidence="2 3" key="1">
    <citation type="submission" date="2019-07" db="EMBL/GenBank/DDBJ databases">
        <title>Finished genome of Venturia effusa.</title>
        <authorList>
            <person name="Young C.A."/>
            <person name="Cox M.P."/>
            <person name="Ganley A.R.D."/>
            <person name="David W.J."/>
        </authorList>
    </citation>
    <scope>NUCLEOTIDE SEQUENCE [LARGE SCALE GENOMIC DNA]</scope>
    <source>
        <strain evidence="3">albino</strain>
    </source>
</reference>
<protein>
    <recommendedName>
        <fullName evidence="4">Cyanovirin-N domain-containing protein</fullName>
    </recommendedName>
</protein>
<feature type="chain" id="PRO_5021952040" description="Cyanovirin-N domain-containing protein" evidence="1">
    <location>
        <begin position="20"/>
        <end position="106"/>
    </location>
</feature>
<evidence type="ECO:0000313" key="3">
    <source>
        <dbReference type="Proteomes" id="UP000316270"/>
    </source>
</evidence>
<evidence type="ECO:0008006" key="4">
    <source>
        <dbReference type="Google" id="ProtNLM"/>
    </source>
</evidence>
<evidence type="ECO:0000256" key="1">
    <source>
        <dbReference type="SAM" id="SignalP"/>
    </source>
</evidence>
<sequence length="106" mass="11621">MKSFNFLASVLALAAMVASLPIEMDDHRLCACQQNHKSQLLEDSTIGACAAMGGEMESFEREIVEGGNIDFAGRYCKPHNTKRLSGKKFNIACRNHNALDSTCPWG</sequence>
<evidence type="ECO:0000313" key="2">
    <source>
        <dbReference type="EMBL" id="QDS74107.1"/>
    </source>
</evidence>
<keyword evidence="1" id="KW-0732">Signal</keyword>
<organism evidence="2 3">
    <name type="scientific">Venturia effusa</name>
    <dbReference type="NCBI Taxonomy" id="50376"/>
    <lineage>
        <taxon>Eukaryota</taxon>
        <taxon>Fungi</taxon>
        <taxon>Dikarya</taxon>
        <taxon>Ascomycota</taxon>
        <taxon>Pezizomycotina</taxon>
        <taxon>Dothideomycetes</taxon>
        <taxon>Pleosporomycetidae</taxon>
        <taxon>Venturiales</taxon>
        <taxon>Venturiaceae</taxon>
        <taxon>Venturia</taxon>
    </lineage>
</organism>
<dbReference type="Proteomes" id="UP000316270">
    <property type="component" value="Chromosome 10"/>
</dbReference>
<feature type="signal peptide" evidence="1">
    <location>
        <begin position="1"/>
        <end position="19"/>
    </location>
</feature>
<gene>
    <name evidence="2" type="ORF">FKW77_009735</name>
</gene>
<accession>A0A517LEP2</accession>
<dbReference type="AlphaFoldDB" id="A0A517LEP2"/>
<proteinExistence type="predicted"/>
<keyword evidence="3" id="KW-1185">Reference proteome</keyword>